<keyword evidence="4 5" id="KW-0472">Membrane</keyword>
<feature type="transmembrane region" description="Helical" evidence="5">
    <location>
        <begin position="206"/>
        <end position="227"/>
    </location>
</feature>
<dbReference type="OrthoDB" id="306876at2759"/>
<dbReference type="SUPFAM" id="SSF103481">
    <property type="entry name" value="Multidrug resistance efflux transporter EmrE"/>
    <property type="match status" value="2"/>
</dbReference>
<evidence type="ECO:0000259" key="6">
    <source>
        <dbReference type="Pfam" id="PF00892"/>
    </source>
</evidence>
<evidence type="ECO:0000313" key="8">
    <source>
        <dbReference type="Proteomes" id="UP001152320"/>
    </source>
</evidence>
<dbReference type="AlphaFoldDB" id="A0A9Q1C5G7"/>
<keyword evidence="2 5" id="KW-0812">Transmembrane</keyword>
<evidence type="ECO:0000256" key="5">
    <source>
        <dbReference type="SAM" id="Phobius"/>
    </source>
</evidence>
<sequence>MEGKEAQGSDTTFLEELTSGVLDKDNICQPDARKISNARDQTRSANVWWLIFRHRGVAFVLLASFFSALHSVLARFVKEDMHPIQISFTRFLHQLLFALPVLTFSGISPKPESKAVLFMLIARGVVGTIALTSFFYAFQYTSVGDATAVVFGSPVFVGMFARIFLKEPFGILDFMLVVIVIGGVFLISQPPFLFGGEEGERHSTEYIGALFALGTCICVSLTTILMGKMGKLHINTFKIVLYYAALATSTTALLTTIFQVWSMPSCGIVRFALVGMGVLNFFSQCLITYSLSLERSVFVSILRANEVIFAYLLEFSIFGVTPSIIPLIGVILVLSGSILASLKKMWLSRKKGVAKRRQSELSNRIAMELS</sequence>
<feature type="transmembrane region" description="Helical" evidence="5">
    <location>
        <begin position="172"/>
        <end position="194"/>
    </location>
</feature>
<comment type="subcellular location">
    <subcellularLocation>
        <location evidence="1">Membrane</location>
        <topology evidence="1">Multi-pass membrane protein</topology>
    </subcellularLocation>
</comment>
<evidence type="ECO:0000256" key="2">
    <source>
        <dbReference type="ARBA" id="ARBA00022692"/>
    </source>
</evidence>
<feature type="transmembrane region" description="Helical" evidence="5">
    <location>
        <begin position="146"/>
        <end position="165"/>
    </location>
</feature>
<evidence type="ECO:0000256" key="4">
    <source>
        <dbReference type="ARBA" id="ARBA00023136"/>
    </source>
</evidence>
<accession>A0A9Q1C5G7</accession>
<keyword evidence="3 5" id="KW-1133">Transmembrane helix</keyword>
<dbReference type="PANTHER" id="PTHR22911">
    <property type="entry name" value="ACYL-MALONYL CONDENSING ENZYME-RELATED"/>
    <property type="match status" value="1"/>
</dbReference>
<keyword evidence="8" id="KW-1185">Reference proteome</keyword>
<reference evidence="7" key="1">
    <citation type="submission" date="2021-10" db="EMBL/GenBank/DDBJ databases">
        <title>Tropical sea cucumber genome reveals ecological adaptation and Cuvierian tubules defense mechanism.</title>
        <authorList>
            <person name="Chen T."/>
        </authorList>
    </citation>
    <scope>NUCLEOTIDE SEQUENCE</scope>
    <source>
        <strain evidence="7">Nanhai2018</strain>
        <tissue evidence="7">Muscle</tissue>
    </source>
</reference>
<feature type="transmembrane region" description="Helical" evidence="5">
    <location>
        <begin position="57"/>
        <end position="77"/>
    </location>
</feature>
<feature type="transmembrane region" description="Helical" evidence="5">
    <location>
        <begin position="301"/>
        <end position="318"/>
    </location>
</feature>
<dbReference type="GO" id="GO:0016020">
    <property type="term" value="C:membrane"/>
    <property type="evidence" value="ECO:0007669"/>
    <property type="project" value="UniProtKB-SubCell"/>
</dbReference>
<dbReference type="Proteomes" id="UP001152320">
    <property type="component" value="Chromosome 7"/>
</dbReference>
<feature type="transmembrane region" description="Helical" evidence="5">
    <location>
        <begin position="267"/>
        <end position="289"/>
    </location>
</feature>
<feature type="transmembrane region" description="Helical" evidence="5">
    <location>
        <begin position="83"/>
        <end position="104"/>
    </location>
</feature>
<feature type="transmembrane region" description="Helical" evidence="5">
    <location>
        <begin position="239"/>
        <end position="261"/>
    </location>
</feature>
<evidence type="ECO:0000256" key="3">
    <source>
        <dbReference type="ARBA" id="ARBA00022989"/>
    </source>
</evidence>
<dbReference type="PANTHER" id="PTHR22911:SF6">
    <property type="entry name" value="SOLUTE CARRIER FAMILY 35 MEMBER G1"/>
    <property type="match status" value="1"/>
</dbReference>
<comment type="caution">
    <text evidence="7">The sequence shown here is derived from an EMBL/GenBank/DDBJ whole genome shotgun (WGS) entry which is preliminary data.</text>
</comment>
<feature type="domain" description="EamA" evidence="6">
    <location>
        <begin position="207"/>
        <end position="341"/>
    </location>
</feature>
<gene>
    <name evidence="7" type="ORF">HOLleu_15961</name>
</gene>
<proteinExistence type="predicted"/>
<feature type="transmembrane region" description="Helical" evidence="5">
    <location>
        <begin position="324"/>
        <end position="342"/>
    </location>
</feature>
<feature type="domain" description="EamA" evidence="6">
    <location>
        <begin position="55"/>
        <end position="188"/>
    </location>
</feature>
<dbReference type="InterPro" id="IPR037185">
    <property type="entry name" value="EmrE-like"/>
</dbReference>
<name>A0A9Q1C5G7_HOLLE</name>
<evidence type="ECO:0000313" key="7">
    <source>
        <dbReference type="EMBL" id="KAJ8038514.1"/>
    </source>
</evidence>
<dbReference type="InterPro" id="IPR000620">
    <property type="entry name" value="EamA_dom"/>
</dbReference>
<dbReference type="Pfam" id="PF00892">
    <property type="entry name" value="EamA"/>
    <property type="match status" value="2"/>
</dbReference>
<dbReference type="EMBL" id="JAIZAY010000007">
    <property type="protein sequence ID" value="KAJ8038514.1"/>
    <property type="molecule type" value="Genomic_DNA"/>
</dbReference>
<protein>
    <submittedName>
        <fullName evidence="7">Solute carrier family 35 member G1</fullName>
    </submittedName>
</protein>
<organism evidence="7 8">
    <name type="scientific">Holothuria leucospilota</name>
    <name type="common">Black long sea cucumber</name>
    <name type="synonym">Mertensiothuria leucospilota</name>
    <dbReference type="NCBI Taxonomy" id="206669"/>
    <lineage>
        <taxon>Eukaryota</taxon>
        <taxon>Metazoa</taxon>
        <taxon>Echinodermata</taxon>
        <taxon>Eleutherozoa</taxon>
        <taxon>Echinozoa</taxon>
        <taxon>Holothuroidea</taxon>
        <taxon>Aspidochirotacea</taxon>
        <taxon>Aspidochirotida</taxon>
        <taxon>Holothuriidae</taxon>
        <taxon>Holothuria</taxon>
    </lineage>
</organism>
<feature type="transmembrane region" description="Helical" evidence="5">
    <location>
        <begin position="116"/>
        <end position="140"/>
    </location>
</feature>
<evidence type="ECO:0000256" key="1">
    <source>
        <dbReference type="ARBA" id="ARBA00004141"/>
    </source>
</evidence>